<dbReference type="EMBL" id="JAUSUL010000001">
    <property type="protein sequence ID" value="MDQ0313897.1"/>
    <property type="molecule type" value="Genomic_DNA"/>
</dbReference>
<evidence type="ECO:0000256" key="1">
    <source>
        <dbReference type="ARBA" id="ARBA00010552"/>
    </source>
</evidence>
<reference evidence="2" key="1">
    <citation type="submission" date="2023-07" db="EMBL/GenBank/DDBJ databases">
        <title>Genomic Encyclopedia of Type Strains, Phase IV (KMG-IV): sequencing the most valuable type-strain genomes for metagenomic binning, comparative biology and taxonomic classification.</title>
        <authorList>
            <person name="Goeker M."/>
        </authorList>
    </citation>
    <scope>NUCLEOTIDE SEQUENCE</scope>
    <source>
        <strain evidence="2">DSM 21202</strain>
    </source>
</reference>
<comment type="caution">
    <text evidence="2">The sequence shown here is derived from an EMBL/GenBank/DDBJ whole genome shotgun (WGS) entry which is preliminary data.</text>
</comment>
<dbReference type="CDD" id="cd00448">
    <property type="entry name" value="YjgF_YER057c_UK114_family"/>
    <property type="match status" value="1"/>
</dbReference>
<evidence type="ECO:0000313" key="2">
    <source>
        <dbReference type="EMBL" id="MDQ0313897.1"/>
    </source>
</evidence>
<name>A0AAE3VKY2_9HYPH</name>
<sequence length="131" mass="14120">MLHNHTPPTIRAPFANYAHGIEIPEGHRMLVCSGQLGASTDGSVPEDVEAQAEICFANIAEILRSADMAVSDIVRLNAYVVDRSCLAGYMRARDRFIGSHIAASTLMIVSGFSRPEFKVEVEAMAAARTAS</sequence>
<accession>A0AAE3VKY2</accession>
<comment type="similarity">
    <text evidence="1">Belongs to the RutC family.</text>
</comment>
<dbReference type="InterPro" id="IPR035959">
    <property type="entry name" value="RutC-like_sf"/>
</dbReference>
<dbReference type="PANTHER" id="PTHR11803">
    <property type="entry name" value="2-IMINOBUTANOATE/2-IMINOPROPANOATE DEAMINASE RIDA"/>
    <property type="match status" value="1"/>
</dbReference>
<keyword evidence="3" id="KW-1185">Reference proteome</keyword>
<protein>
    <submittedName>
        <fullName evidence="2">Enamine deaminase RidA (YjgF/YER057c/UK114 family)</fullName>
    </submittedName>
</protein>
<organism evidence="2 3">
    <name type="scientific">Amorphus orientalis</name>
    <dbReference type="NCBI Taxonomy" id="649198"/>
    <lineage>
        <taxon>Bacteria</taxon>
        <taxon>Pseudomonadati</taxon>
        <taxon>Pseudomonadota</taxon>
        <taxon>Alphaproteobacteria</taxon>
        <taxon>Hyphomicrobiales</taxon>
        <taxon>Amorphaceae</taxon>
        <taxon>Amorphus</taxon>
    </lineage>
</organism>
<dbReference type="Pfam" id="PF01042">
    <property type="entry name" value="Ribonuc_L-PSP"/>
    <property type="match status" value="1"/>
</dbReference>
<dbReference type="Proteomes" id="UP001229244">
    <property type="component" value="Unassembled WGS sequence"/>
</dbReference>
<dbReference type="PANTHER" id="PTHR11803:SF58">
    <property type="entry name" value="PROTEIN HMF1-RELATED"/>
    <property type="match status" value="1"/>
</dbReference>
<dbReference type="GO" id="GO:0019239">
    <property type="term" value="F:deaminase activity"/>
    <property type="evidence" value="ECO:0007669"/>
    <property type="project" value="TreeGrafter"/>
</dbReference>
<proteinExistence type="inferred from homology"/>
<dbReference type="RefSeq" id="WP_306883688.1">
    <property type="nucleotide sequence ID" value="NZ_JAUSUL010000001.1"/>
</dbReference>
<dbReference type="SUPFAM" id="SSF55298">
    <property type="entry name" value="YjgF-like"/>
    <property type="match status" value="1"/>
</dbReference>
<dbReference type="InterPro" id="IPR006175">
    <property type="entry name" value="YjgF/YER057c/UK114"/>
</dbReference>
<dbReference type="Gene3D" id="3.30.1330.40">
    <property type="entry name" value="RutC-like"/>
    <property type="match status" value="1"/>
</dbReference>
<dbReference type="AlphaFoldDB" id="A0AAE3VKY2"/>
<dbReference type="GO" id="GO:0005829">
    <property type="term" value="C:cytosol"/>
    <property type="evidence" value="ECO:0007669"/>
    <property type="project" value="TreeGrafter"/>
</dbReference>
<gene>
    <name evidence="2" type="ORF">J2S73_000334</name>
</gene>
<evidence type="ECO:0000313" key="3">
    <source>
        <dbReference type="Proteomes" id="UP001229244"/>
    </source>
</evidence>